<dbReference type="Gene3D" id="3.80.10.10">
    <property type="entry name" value="Ribonuclease Inhibitor"/>
    <property type="match status" value="1"/>
</dbReference>
<sequence>MTKPPEAEDGPATFSEEERELAQCKEELLVLHRIIASTELKRAALETRVRRGRFAKSAVSRIPVEIWREIFMIICTMNYSFSMDTAAPNDIYVALYAYDLSHVCSLWRDIAHATPKLWSSFSVNYHNLQPDISYPLHIYLTNSKDSPLSIQISFQRSYRAKPDGPPFWLTHSGRNTFETLLEHASRWEMLDLVIEDKSEPFLRHFSPEAFSLPLLRKFVDNCPFSAHNAEDEDTVRWFWDAIRTAPLIHDVILDASSNMDVDSYPYHQLMSMEIRHIERNQHILHILPSCTRLQSLKIGVIVYYLGRQPSIPVTLNSLKTLEIGLIYPPKQIEDLLNSLTFPSLTSLELKCWHHEDIPWDSPIDAGVVSLPASLVSMFRRCSSLERMTLEFPYTSLSDGFSIPDILLACPNLRSLHVSLRGLKPSPLTSATLDTFIKLTVPAASSAGPVLAPKLNTLSIHEGTLDFGPNDYEKMTEMLESRASPCDDRHVPLTFLQVTYGDRTSPSLTDAEHKERVERGPSLAAFRDRLLKLKNVRTVMVYPLEQYYMLH</sequence>
<dbReference type="SUPFAM" id="SSF52047">
    <property type="entry name" value="RNI-like"/>
    <property type="match status" value="1"/>
</dbReference>
<dbReference type="InterPro" id="IPR032675">
    <property type="entry name" value="LRR_dom_sf"/>
</dbReference>
<evidence type="ECO:0000313" key="2">
    <source>
        <dbReference type="Proteomes" id="UP000054988"/>
    </source>
</evidence>
<reference evidence="1 2" key="1">
    <citation type="submission" date="2015-12" db="EMBL/GenBank/DDBJ databases">
        <title>Draft genome sequence of Moniliophthora roreri, the causal agent of frosty pod rot of cacao.</title>
        <authorList>
            <person name="Aime M.C."/>
            <person name="Diaz-Valderrama J.R."/>
            <person name="Kijpornyongpan T."/>
            <person name="Phillips-Mora W."/>
        </authorList>
    </citation>
    <scope>NUCLEOTIDE SEQUENCE [LARGE SCALE GENOMIC DNA]</scope>
    <source>
        <strain evidence="1 2">MCA 2952</strain>
    </source>
</reference>
<proteinExistence type="predicted"/>
<dbReference type="EMBL" id="LATX01001514">
    <property type="protein sequence ID" value="KTB41115.1"/>
    <property type="molecule type" value="Genomic_DNA"/>
</dbReference>
<dbReference type="Proteomes" id="UP000054988">
    <property type="component" value="Unassembled WGS sequence"/>
</dbReference>
<protein>
    <submittedName>
        <fullName evidence="1">Uncharacterized protein</fullName>
    </submittedName>
</protein>
<organism evidence="1 2">
    <name type="scientific">Moniliophthora roreri</name>
    <name type="common">Frosty pod rot fungus</name>
    <name type="synonym">Monilia roreri</name>
    <dbReference type="NCBI Taxonomy" id="221103"/>
    <lineage>
        <taxon>Eukaryota</taxon>
        <taxon>Fungi</taxon>
        <taxon>Dikarya</taxon>
        <taxon>Basidiomycota</taxon>
        <taxon>Agaricomycotina</taxon>
        <taxon>Agaricomycetes</taxon>
        <taxon>Agaricomycetidae</taxon>
        <taxon>Agaricales</taxon>
        <taxon>Marasmiineae</taxon>
        <taxon>Marasmiaceae</taxon>
        <taxon>Moniliophthora</taxon>
    </lineage>
</organism>
<accession>A0A0W0FXN8</accession>
<comment type="caution">
    <text evidence="1">The sequence shown here is derived from an EMBL/GenBank/DDBJ whole genome shotgun (WGS) entry which is preliminary data.</text>
</comment>
<gene>
    <name evidence="1" type="ORF">WG66_6313</name>
</gene>
<evidence type="ECO:0000313" key="1">
    <source>
        <dbReference type="EMBL" id="KTB41115.1"/>
    </source>
</evidence>
<name>A0A0W0FXN8_MONRR</name>
<dbReference type="AlphaFoldDB" id="A0A0W0FXN8"/>